<evidence type="ECO:0000313" key="3">
    <source>
        <dbReference type="Proteomes" id="UP000026962"/>
    </source>
</evidence>
<evidence type="ECO:0000313" key="2">
    <source>
        <dbReference type="EnsemblPlants" id="OPUNC11G03570.1"/>
    </source>
</evidence>
<dbReference type="Gramene" id="OPUNC11G03570.1">
    <property type="protein sequence ID" value="OPUNC11G03570.1"/>
    <property type="gene ID" value="OPUNC11G03570"/>
</dbReference>
<dbReference type="EnsemblPlants" id="OPUNC11G03570.1">
    <property type="protein sequence ID" value="OPUNC11G03570.1"/>
    <property type="gene ID" value="OPUNC11G03570"/>
</dbReference>
<dbReference type="Proteomes" id="UP000026962">
    <property type="component" value="Chromosome 11"/>
</dbReference>
<dbReference type="HOGENOM" id="CLU_2838789_0_0_1"/>
<dbReference type="AlphaFoldDB" id="A0A0E0MCQ5"/>
<sequence>MRDAGTPGRRHRLPSLPACHLPPPATVEGRRGAAAYRCQLPSRGGEAPPPTTVEGERCQHHRLALV</sequence>
<proteinExistence type="predicted"/>
<name>A0A0E0MCQ5_ORYPU</name>
<accession>A0A0E0MCQ5</accession>
<feature type="region of interest" description="Disordered" evidence="1">
    <location>
        <begin position="1"/>
        <end position="30"/>
    </location>
</feature>
<reference evidence="2" key="1">
    <citation type="submission" date="2015-04" db="UniProtKB">
        <authorList>
            <consortium name="EnsemblPlants"/>
        </authorList>
    </citation>
    <scope>IDENTIFICATION</scope>
</reference>
<reference evidence="2" key="2">
    <citation type="submission" date="2018-05" db="EMBL/GenBank/DDBJ databases">
        <title>OpunRS2 (Oryza punctata Reference Sequence Version 2).</title>
        <authorList>
            <person name="Zhang J."/>
            <person name="Kudrna D."/>
            <person name="Lee S."/>
            <person name="Talag J."/>
            <person name="Welchert J."/>
            <person name="Wing R.A."/>
        </authorList>
    </citation>
    <scope>NUCLEOTIDE SEQUENCE [LARGE SCALE GENOMIC DNA]</scope>
</reference>
<keyword evidence="3" id="KW-1185">Reference proteome</keyword>
<protein>
    <submittedName>
        <fullName evidence="2">Uncharacterized protein</fullName>
    </submittedName>
</protein>
<organism evidence="2">
    <name type="scientific">Oryza punctata</name>
    <name type="common">Red rice</name>
    <dbReference type="NCBI Taxonomy" id="4537"/>
    <lineage>
        <taxon>Eukaryota</taxon>
        <taxon>Viridiplantae</taxon>
        <taxon>Streptophyta</taxon>
        <taxon>Embryophyta</taxon>
        <taxon>Tracheophyta</taxon>
        <taxon>Spermatophyta</taxon>
        <taxon>Magnoliopsida</taxon>
        <taxon>Liliopsida</taxon>
        <taxon>Poales</taxon>
        <taxon>Poaceae</taxon>
        <taxon>BOP clade</taxon>
        <taxon>Oryzoideae</taxon>
        <taxon>Oryzeae</taxon>
        <taxon>Oryzinae</taxon>
        <taxon>Oryza</taxon>
    </lineage>
</organism>
<evidence type="ECO:0000256" key="1">
    <source>
        <dbReference type="SAM" id="MobiDB-lite"/>
    </source>
</evidence>